<evidence type="ECO:0000259" key="2">
    <source>
        <dbReference type="Pfam" id="PF02558"/>
    </source>
</evidence>
<accession>A0A2Y9BIG9</accession>
<dbReference type="AlphaFoldDB" id="A0A2Y9BIG9"/>
<dbReference type="RefSeq" id="WP_109731535.1">
    <property type="nucleotide sequence ID" value="NZ_BAAACK010000011.1"/>
</dbReference>
<reference evidence="3 4" key="1">
    <citation type="submission" date="2018-05" db="EMBL/GenBank/DDBJ databases">
        <title>The Hungate 1000. A catalogue of reference genomes from the rumen microbiome.</title>
        <authorList>
            <person name="Kelly W."/>
        </authorList>
    </citation>
    <scope>NUCLEOTIDE SEQUENCE [LARGE SCALE GENOMIC DNA]</scope>
    <source>
        <strain evidence="3 4">NLAE-zl-C242</strain>
    </source>
</reference>
<dbReference type="SUPFAM" id="SSF48179">
    <property type="entry name" value="6-phosphogluconate dehydrogenase C-terminal domain-like"/>
    <property type="match status" value="1"/>
</dbReference>
<evidence type="ECO:0000313" key="4">
    <source>
        <dbReference type="Proteomes" id="UP000245845"/>
    </source>
</evidence>
<sequence>MKRITVMGGGGTGIMMAADLSLKGHDVTLFEVKEHAAGIEEIKERGYIEVTGNAANGKAVIHTITTDIAEAMKNPEYILIGAMAQRQEEFMDLAVPYLKDGTVVCFSAGNCASVILKNKIGDKDVLVGEMQGNIYPCRLLPDGKLISAFPYKEKGMAAFPARDNDKFIEAMNHVYPCHPVKNVFEAALNSPNTSIHLAGSILGITKMETMEDFRLYRDGLCPSVASLIRGVEEEKALVMEKMGYEMGRAVGQIEALMEYDRHPELEIFRGLEGPTSVHHRYITEDAYAGNSLLLSLAKEYGIETPLCEGLLAIASSLNETPFYQLGRTAAYFGLSGMEPEEINRYLETGEK</sequence>
<protein>
    <submittedName>
        <fullName evidence="3">Opine dehydrogenase</fullName>
    </submittedName>
</protein>
<dbReference type="OrthoDB" id="1073746at2"/>
<feature type="domain" description="Opine dehydrogenase" evidence="1">
    <location>
        <begin position="180"/>
        <end position="317"/>
    </location>
</feature>
<dbReference type="SUPFAM" id="SSF51735">
    <property type="entry name" value="NAD(P)-binding Rossmann-fold domains"/>
    <property type="match status" value="1"/>
</dbReference>
<keyword evidence="4" id="KW-1185">Reference proteome</keyword>
<dbReference type="InterPro" id="IPR003421">
    <property type="entry name" value="Opine_DH"/>
</dbReference>
<dbReference type="InterPro" id="IPR013328">
    <property type="entry name" value="6PGD_dom2"/>
</dbReference>
<evidence type="ECO:0000313" key="3">
    <source>
        <dbReference type="EMBL" id="PWJ28995.1"/>
    </source>
</evidence>
<dbReference type="Pfam" id="PF02558">
    <property type="entry name" value="ApbA"/>
    <property type="match status" value="1"/>
</dbReference>
<dbReference type="Proteomes" id="UP000245845">
    <property type="component" value="Unassembled WGS sequence"/>
</dbReference>
<comment type="caution">
    <text evidence="3">The sequence shown here is derived from an EMBL/GenBank/DDBJ whole genome shotgun (WGS) entry which is preliminary data.</text>
</comment>
<evidence type="ECO:0000259" key="1">
    <source>
        <dbReference type="Pfam" id="PF02317"/>
    </source>
</evidence>
<dbReference type="InterPro" id="IPR008927">
    <property type="entry name" value="6-PGluconate_DH-like_C_sf"/>
</dbReference>
<name>A0A2Y9BIG9_9FIRM</name>
<dbReference type="InterPro" id="IPR013332">
    <property type="entry name" value="KPR_N"/>
</dbReference>
<dbReference type="GO" id="GO:0016491">
    <property type="term" value="F:oxidoreductase activity"/>
    <property type="evidence" value="ECO:0007669"/>
    <property type="project" value="InterPro"/>
</dbReference>
<dbReference type="Gene3D" id="1.10.1040.10">
    <property type="entry name" value="N-(1-d-carboxylethyl)-l-norvaline Dehydrogenase, domain 2"/>
    <property type="match status" value="1"/>
</dbReference>
<dbReference type="Gene3D" id="3.40.50.720">
    <property type="entry name" value="NAD(P)-binding Rossmann-like Domain"/>
    <property type="match status" value="1"/>
</dbReference>
<proteinExistence type="predicted"/>
<dbReference type="EMBL" id="QGDL01000007">
    <property type="protein sequence ID" value="PWJ28995.1"/>
    <property type="molecule type" value="Genomic_DNA"/>
</dbReference>
<dbReference type="InterPro" id="IPR036291">
    <property type="entry name" value="NAD(P)-bd_dom_sf"/>
</dbReference>
<dbReference type="Pfam" id="PF02317">
    <property type="entry name" value="Octopine_DH"/>
    <property type="match status" value="1"/>
</dbReference>
<gene>
    <name evidence="3" type="ORF">A8806_107143</name>
</gene>
<feature type="domain" description="Ketopantoate reductase N-terminal" evidence="2">
    <location>
        <begin position="4"/>
        <end position="106"/>
    </location>
</feature>
<organism evidence="3 4">
    <name type="scientific">Faecalicatena orotica</name>
    <dbReference type="NCBI Taxonomy" id="1544"/>
    <lineage>
        <taxon>Bacteria</taxon>
        <taxon>Bacillati</taxon>
        <taxon>Bacillota</taxon>
        <taxon>Clostridia</taxon>
        <taxon>Lachnospirales</taxon>
        <taxon>Lachnospiraceae</taxon>
        <taxon>Faecalicatena</taxon>
    </lineage>
</organism>